<feature type="compositionally biased region" description="Basic residues" evidence="1">
    <location>
        <begin position="436"/>
        <end position="445"/>
    </location>
</feature>
<dbReference type="EMBL" id="JAINUY010000012">
    <property type="protein sequence ID" value="MBZ4037793.1"/>
    <property type="molecule type" value="Genomic_DNA"/>
</dbReference>
<keyword evidence="4" id="KW-1185">Reference proteome</keyword>
<organism evidence="3 4">
    <name type="scientific">Flavobacterium potami</name>
    <dbReference type="NCBI Taxonomy" id="2872310"/>
    <lineage>
        <taxon>Bacteria</taxon>
        <taxon>Pseudomonadati</taxon>
        <taxon>Bacteroidota</taxon>
        <taxon>Flavobacteriia</taxon>
        <taxon>Flavobacteriales</taxon>
        <taxon>Flavobacteriaceae</taxon>
        <taxon>Flavobacterium</taxon>
    </lineage>
</organism>
<evidence type="ECO:0000313" key="3">
    <source>
        <dbReference type="EMBL" id="MBZ4037793.1"/>
    </source>
</evidence>
<dbReference type="RefSeq" id="WP_223711480.1">
    <property type="nucleotide sequence ID" value="NZ_JAINUY010000012.1"/>
</dbReference>
<evidence type="ECO:0000256" key="1">
    <source>
        <dbReference type="SAM" id="MobiDB-lite"/>
    </source>
</evidence>
<protein>
    <submittedName>
        <fullName evidence="3">Relaxase/mobilization nuclease domain-containing protein</fullName>
    </submittedName>
</protein>
<sequence length="445" mass="51087">MIAKISTGINTHGMVSYNHNKTIPNKKGEKEGLLLAVNSINNDKLSNIVSTISSFNNKNKSVSKPNIHISLNFHKDDILSNEKIVEIAKDYLNEMGYKDQPYAIYRHFDREHPHIHIVSSQINADGKKINDSHIYYRSQKLTRDLEEKYEITKAVEKKGVLDKIDIYSAIHEHLEFGKHSLTAIMKRALIEVMEQKPTSEKQFEYLLSNYQVKRLISSDAEDNIKGHFFDLLPLENLTDENYTAKSKGINGFDLDSSFSYHAIMMQIESNVKQKEIIQKGIMGKIYSIINPLQEKQRISKAEEAPDKIFKENLSEFTLKMKKKGIEIVVKRSQTGDNPGTIYGLLFKDIKTSHVYSATEIKLKTKDFLELIHDDLKNLNQTEISSKISELIDVTPEDFSQNPIEDNLKETFSFFDSLSEMFGNNNVGPNRDDTPVKPKRRRKRGL</sequence>
<proteinExistence type="predicted"/>
<reference evidence="3 4" key="1">
    <citation type="journal article" date="2023" name="Antonie Van Leeuwenhoek">
        <title>Flavobacterium potami sp. nov., a multi-metal resistance genes harbouring bacterium isolated from shallow river silt.</title>
        <authorList>
            <person name="Li S."/>
            <person name="Mao S."/>
            <person name="Mu W."/>
            <person name="Guo B."/>
            <person name="Li C."/>
            <person name="Zhu Q."/>
            <person name="Hou X."/>
            <person name="Zhao Y."/>
            <person name="Wei S."/>
            <person name="Liu H."/>
            <person name="Liu A."/>
        </authorList>
    </citation>
    <scope>NUCLEOTIDE SEQUENCE [LARGE SCALE GENOMIC DNA]</scope>
    <source>
        <strain evidence="3 4">17A</strain>
    </source>
</reference>
<dbReference type="Pfam" id="PF03432">
    <property type="entry name" value="Relaxase"/>
    <property type="match status" value="1"/>
</dbReference>
<dbReference type="AlphaFoldDB" id="A0A9X1KSA2"/>
<gene>
    <name evidence="3" type="ORF">K6T82_23755</name>
</gene>
<feature type="domain" description="MobA/VirD2-like nuclease" evidence="2">
    <location>
        <begin position="17"/>
        <end position="150"/>
    </location>
</feature>
<accession>A0A9X1KSA2</accession>
<evidence type="ECO:0000313" key="4">
    <source>
        <dbReference type="Proteomes" id="UP001139366"/>
    </source>
</evidence>
<name>A0A9X1KSA2_9FLAO</name>
<dbReference type="InterPro" id="IPR005094">
    <property type="entry name" value="Endonuclease_MobA/VirD2"/>
</dbReference>
<evidence type="ECO:0000259" key="2">
    <source>
        <dbReference type="Pfam" id="PF03432"/>
    </source>
</evidence>
<feature type="region of interest" description="Disordered" evidence="1">
    <location>
        <begin position="422"/>
        <end position="445"/>
    </location>
</feature>
<comment type="caution">
    <text evidence="3">The sequence shown here is derived from an EMBL/GenBank/DDBJ whole genome shotgun (WGS) entry which is preliminary data.</text>
</comment>
<dbReference type="Proteomes" id="UP001139366">
    <property type="component" value="Unassembled WGS sequence"/>
</dbReference>